<dbReference type="GO" id="GO:0016020">
    <property type="term" value="C:membrane"/>
    <property type="evidence" value="ECO:0007669"/>
    <property type="project" value="InterPro"/>
</dbReference>
<organism evidence="5 6">
    <name type="scientific">Maribellus comscasis</name>
    <dbReference type="NCBI Taxonomy" id="2681766"/>
    <lineage>
        <taxon>Bacteria</taxon>
        <taxon>Pseudomonadati</taxon>
        <taxon>Bacteroidota</taxon>
        <taxon>Bacteroidia</taxon>
        <taxon>Marinilabiliales</taxon>
        <taxon>Prolixibacteraceae</taxon>
        <taxon>Maribellus</taxon>
    </lineage>
</organism>
<comment type="similarity">
    <text evidence="1">Belongs to the membrane fusion protein (MFP) (TC 8.A.1) family.</text>
</comment>
<evidence type="ECO:0000313" key="5">
    <source>
        <dbReference type="EMBL" id="QGY44521.1"/>
    </source>
</evidence>
<gene>
    <name evidence="5" type="ORF">GM418_12880</name>
</gene>
<dbReference type="Proteomes" id="UP000428260">
    <property type="component" value="Chromosome"/>
</dbReference>
<dbReference type="InterPro" id="IPR058647">
    <property type="entry name" value="BSH_CzcB-like"/>
</dbReference>
<proteinExistence type="inferred from homology"/>
<evidence type="ECO:0000259" key="3">
    <source>
        <dbReference type="Pfam" id="PF25973"/>
    </source>
</evidence>
<dbReference type="Gene3D" id="1.10.287.470">
    <property type="entry name" value="Helix hairpin bin"/>
    <property type="match status" value="1"/>
</dbReference>
<dbReference type="InterPro" id="IPR006143">
    <property type="entry name" value="RND_pump_MFP"/>
</dbReference>
<evidence type="ECO:0000256" key="1">
    <source>
        <dbReference type="ARBA" id="ARBA00009477"/>
    </source>
</evidence>
<keyword evidence="2" id="KW-0813">Transport</keyword>
<evidence type="ECO:0000256" key="2">
    <source>
        <dbReference type="ARBA" id="ARBA00022448"/>
    </source>
</evidence>
<dbReference type="NCBIfam" id="TIGR01730">
    <property type="entry name" value="RND_mfp"/>
    <property type="match status" value="1"/>
</dbReference>
<evidence type="ECO:0000313" key="6">
    <source>
        <dbReference type="Proteomes" id="UP000428260"/>
    </source>
</evidence>
<dbReference type="Pfam" id="PF25973">
    <property type="entry name" value="BSH_CzcB"/>
    <property type="match status" value="1"/>
</dbReference>
<evidence type="ECO:0000259" key="4">
    <source>
        <dbReference type="Pfam" id="PF25975"/>
    </source>
</evidence>
<dbReference type="Pfam" id="PF25975">
    <property type="entry name" value="CzcB_C"/>
    <property type="match status" value="1"/>
</dbReference>
<dbReference type="KEGG" id="mcos:GM418_12880"/>
<reference evidence="5 6" key="1">
    <citation type="submission" date="2019-11" db="EMBL/GenBank/DDBJ databases">
        <authorList>
            <person name="Zheng R.K."/>
            <person name="Sun C.M."/>
        </authorList>
    </citation>
    <scope>NUCLEOTIDE SEQUENCE [LARGE SCALE GENOMIC DNA]</scope>
    <source>
        <strain evidence="5 6">WC007</strain>
    </source>
</reference>
<dbReference type="AlphaFoldDB" id="A0A6I6JPZ0"/>
<feature type="domain" description="CzcB-like C-terminal circularly permuted SH3-like" evidence="4">
    <location>
        <begin position="326"/>
        <end position="387"/>
    </location>
</feature>
<dbReference type="InterPro" id="IPR051909">
    <property type="entry name" value="MFP_Cation_Efflux"/>
</dbReference>
<dbReference type="EMBL" id="CP046401">
    <property type="protein sequence ID" value="QGY44521.1"/>
    <property type="molecule type" value="Genomic_DNA"/>
</dbReference>
<dbReference type="SUPFAM" id="SSF111369">
    <property type="entry name" value="HlyD-like secretion proteins"/>
    <property type="match status" value="1"/>
</dbReference>
<dbReference type="InterPro" id="IPR058649">
    <property type="entry name" value="CzcB_C"/>
</dbReference>
<dbReference type="Gene3D" id="2.40.420.20">
    <property type="match status" value="1"/>
</dbReference>
<dbReference type="PROSITE" id="PS51257">
    <property type="entry name" value="PROKAR_LIPOPROTEIN"/>
    <property type="match status" value="1"/>
</dbReference>
<dbReference type="GO" id="GO:0022857">
    <property type="term" value="F:transmembrane transporter activity"/>
    <property type="evidence" value="ECO:0007669"/>
    <property type="project" value="InterPro"/>
</dbReference>
<dbReference type="PANTHER" id="PTHR30097:SF16">
    <property type="entry name" value="CATION EFFLUX SYSTEM (CZCB-LIKE)"/>
    <property type="match status" value="1"/>
</dbReference>
<dbReference type="RefSeq" id="WP_158866868.1">
    <property type="nucleotide sequence ID" value="NZ_CP046401.1"/>
</dbReference>
<name>A0A6I6JPZ0_9BACT</name>
<sequence length="398" mass="43988">MKNKITALLLFGITVLFFSCGSENKKDSGEVSQQTELPPSLKTEDVGNNLIQLSDKEQSELTIKTVQVTNNFIDYSVVAPGVVFQAPNHASIISTPINGQIHEVYKFEGSWVKRGDVLFEIQSLEFGNLVSEYLQAFAEERFQTNRLTRLKQLVEETITSANELERATAEFDRATASSRAAYSRLKAVGVSDHEINLFTKGENIDPVLKIYSPIDGVVEKNFVELGQSVNALENLSRVLDTREVLIRAYLSPDDARLITVGDSVAVSKREKQENLLNARITSINPGLDESSRSVIANIVVPTSAGWPKPGENVRLSIVTSSQKETIAIPVEALTYDGNQAIVFVQKGNGIYEKRPIEVSEIRDRYVFVNSGLKNGEDVAVSNVFSLKALSRFDIIAEE</sequence>
<feature type="domain" description="CzcB-like barrel-sandwich hybrid" evidence="3">
    <location>
        <begin position="93"/>
        <end position="238"/>
    </location>
</feature>
<keyword evidence="6" id="KW-1185">Reference proteome</keyword>
<protein>
    <submittedName>
        <fullName evidence="5">Efflux RND transporter periplasmic adaptor subunit</fullName>
    </submittedName>
</protein>
<dbReference type="Gene3D" id="2.40.50.100">
    <property type="match status" value="1"/>
</dbReference>
<accession>A0A6I6JPZ0</accession>
<dbReference type="PANTHER" id="PTHR30097">
    <property type="entry name" value="CATION EFFLUX SYSTEM PROTEIN CUSB"/>
    <property type="match status" value="1"/>
</dbReference>